<evidence type="ECO:0000256" key="1">
    <source>
        <dbReference type="SAM" id="MobiDB-lite"/>
    </source>
</evidence>
<keyword evidence="4" id="KW-1185">Reference proteome</keyword>
<feature type="compositionally biased region" description="Polar residues" evidence="1">
    <location>
        <begin position="137"/>
        <end position="178"/>
    </location>
</feature>
<dbReference type="Proteomes" id="UP000825434">
    <property type="component" value="Chromosome 4"/>
</dbReference>
<evidence type="ECO:0000313" key="4">
    <source>
        <dbReference type="Proteomes" id="UP000825434"/>
    </source>
</evidence>
<gene>
    <name evidence="3" type="ORF">CA3LBN_003309</name>
</gene>
<accession>A0ABX8I6T1</accession>
<evidence type="ECO:0000256" key="2">
    <source>
        <dbReference type="SAM" id="SignalP"/>
    </source>
</evidence>
<feature type="chain" id="PRO_5047388451" evidence="2">
    <location>
        <begin position="19"/>
        <end position="249"/>
    </location>
</feature>
<evidence type="ECO:0000313" key="3">
    <source>
        <dbReference type="EMBL" id="QWU88986.1"/>
    </source>
</evidence>
<reference evidence="3 4" key="1">
    <citation type="submission" date="2021-06" db="EMBL/GenBank/DDBJ databases">
        <title>Candida outbreak in Lebanon.</title>
        <authorList>
            <person name="Finianos M."/>
        </authorList>
    </citation>
    <scope>NUCLEOTIDE SEQUENCE [LARGE SCALE GENOMIC DNA]</scope>
    <source>
        <strain evidence="3">CA3LBN</strain>
    </source>
</reference>
<sequence length="249" mass="25950">MTFSSFITSLALLGIALGSRNASLTPIYATYNSSGNSSTSISTEHVITTATDFVTYCPEATTFVVTGCDNEGCSPTTIAVTSPSTVSKRGSFVISSDVTMELTVDGESFESKTKFPTLEVSRPPSSAVVHPTLAPLYTNTTDSRPTQISSTSYVSLPTSVPNNSTGPRTNETVSSIKINGSDDGEESETISGNNFIDSFGKFGVGIGMGGRGSYGGYRGGYSGGGRGYQSAGSRPDASMWIMFAALFIV</sequence>
<organism evidence="3 4">
    <name type="scientific">Candidozyma haemuli</name>
    <dbReference type="NCBI Taxonomy" id="45357"/>
    <lineage>
        <taxon>Eukaryota</taxon>
        <taxon>Fungi</taxon>
        <taxon>Dikarya</taxon>
        <taxon>Ascomycota</taxon>
        <taxon>Saccharomycotina</taxon>
        <taxon>Pichiomycetes</taxon>
        <taxon>Metschnikowiaceae</taxon>
        <taxon>Candidozyma</taxon>
    </lineage>
</organism>
<dbReference type="EMBL" id="CP076664">
    <property type="protein sequence ID" value="QWU88986.1"/>
    <property type="molecule type" value="Genomic_DNA"/>
</dbReference>
<feature type="region of interest" description="Disordered" evidence="1">
    <location>
        <begin position="137"/>
        <end position="188"/>
    </location>
</feature>
<name>A0ABX8I6T1_9ASCO</name>
<protein>
    <submittedName>
        <fullName evidence="3">Uncharacterized protein</fullName>
    </submittedName>
</protein>
<feature type="signal peptide" evidence="2">
    <location>
        <begin position="1"/>
        <end position="18"/>
    </location>
</feature>
<keyword evidence="2" id="KW-0732">Signal</keyword>
<proteinExistence type="predicted"/>